<evidence type="ECO:0000259" key="6">
    <source>
        <dbReference type="PROSITE" id="PS51178"/>
    </source>
</evidence>
<dbReference type="Gene3D" id="3.90.1310.10">
    <property type="entry name" value="Penicillin-binding protein 2a (Domain 2)"/>
    <property type="match status" value="1"/>
</dbReference>
<feature type="domain" description="PASTA" evidence="6">
    <location>
        <begin position="639"/>
        <end position="697"/>
    </location>
</feature>
<dbReference type="InterPro" id="IPR005543">
    <property type="entry name" value="PASTA_dom"/>
</dbReference>
<dbReference type="AlphaFoldDB" id="D0LZ28"/>
<dbReference type="KEGG" id="hoh:Hoch_1952"/>
<dbReference type="InterPro" id="IPR005311">
    <property type="entry name" value="PBP_dimer"/>
</dbReference>
<dbReference type="GO" id="GO:0016757">
    <property type="term" value="F:glycosyltransferase activity"/>
    <property type="evidence" value="ECO:0007669"/>
    <property type="project" value="UniProtKB-KW"/>
</dbReference>
<evidence type="ECO:0000313" key="8">
    <source>
        <dbReference type="Proteomes" id="UP000001880"/>
    </source>
</evidence>
<keyword evidence="7" id="KW-0808">Transferase</keyword>
<proteinExistence type="predicted"/>
<dbReference type="GO" id="GO:0004180">
    <property type="term" value="F:carboxypeptidase activity"/>
    <property type="evidence" value="ECO:0007669"/>
    <property type="project" value="UniProtKB-KW"/>
</dbReference>
<dbReference type="EC" id="2.4.1.129" evidence="7"/>
<protein>
    <submittedName>
        <fullName evidence="7">Peptidoglycan glycosyltransferase</fullName>
        <ecNumber evidence="7">2.4.1.129</ecNumber>
    </submittedName>
</protein>
<comment type="subcellular location">
    <subcellularLocation>
        <location evidence="1">Membrane</location>
    </subcellularLocation>
</comment>
<dbReference type="eggNOG" id="COG0768">
    <property type="taxonomic scope" value="Bacteria"/>
</dbReference>
<keyword evidence="3 5" id="KW-0472">Membrane</keyword>
<keyword evidence="2" id="KW-0645">Protease</keyword>
<sequence>MSSASTNTKKPSRHARRAPATIARAVALRIYIAGAVLSLLFAGITYRAYGLQVGQADKYRKQARRQHLRMVEIPAPRGPILDIKGRELAVTADADSVYANPREVVDLATTAEVLARVLGLDVRALEAKLATRRHFVWIERHVTAEEARQLREADLSGIYFTPEPRRYYPGKELAGPVIGFAGIDGNGLDGIELRMDELLVGEKARFAALRDAAGRTMMADGVVAAEAGHTVTLTIDRSVQHIAEAALADVVVENQAKAGSIVVLDVATAGVLAMANWPNYDPNAPGSGIAAKARNRAVTDAFEIGSIMKVFTVAAALDAGAVTPEQEFDVGGGVLQIGRKVIRDTYRDEVLDVGGILKRSSNVGVVHVVRELGADGLFEGLKRYGFGRSTGIELPGERSGKLRSPKRWGELGLASMAFGYGMTATALQIAAGFATVGADGVYREPRVIHDVRDSLGQVLYENAPTPHQAMRPETARALRPMLATVFDKGRDGGTARSLDPPPFSVGAKTGTSRKVDPETREYSAKLHVSSFAGLAPIDEPRIAVVVIVDEPGGEHYYGAQVAGPAFVRVVDETLRYMGLPPEAAVAEASDRFASPELAPRDYDEVNDSLGEVARASGTSDDDLFAERLTDDFEDTGWLGPEWVNVPDFRRLGVAQAVALAGESGVALEIDGSGRAVEQYPPPGPAKRPVNCRVVFSPMHHAHAVSTAE</sequence>
<dbReference type="InterPro" id="IPR036138">
    <property type="entry name" value="PBP_dimer_sf"/>
</dbReference>
<dbReference type="Gene3D" id="3.40.710.10">
    <property type="entry name" value="DD-peptidase/beta-lactamase superfamily"/>
    <property type="match status" value="1"/>
</dbReference>
<dbReference type="InterPro" id="IPR050515">
    <property type="entry name" value="Beta-lactam/transpept"/>
</dbReference>
<dbReference type="Gene3D" id="3.30.450.330">
    <property type="match status" value="1"/>
</dbReference>
<dbReference type="InterPro" id="IPR001460">
    <property type="entry name" value="PCN-bd_Tpept"/>
</dbReference>
<dbReference type="PANTHER" id="PTHR30627">
    <property type="entry name" value="PEPTIDOGLYCAN D,D-TRANSPEPTIDASE"/>
    <property type="match status" value="1"/>
</dbReference>
<dbReference type="GO" id="GO:0005886">
    <property type="term" value="C:plasma membrane"/>
    <property type="evidence" value="ECO:0007669"/>
    <property type="project" value="TreeGrafter"/>
</dbReference>
<keyword evidence="5" id="KW-1133">Transmembrane helix</keyword>
<evidence type="ECO:0000256" key="5">
    <source>
        <dbReference type="SAM" id="Phobius"/>
    </source>
</evidence>
<keyword evidence="2" id="KW-0121">Carboxypeptidase</keyword>
<dbReference type="GO" id="GO:0008658">
    <property type="term" value="F:penicillin binding"/>
    <property type="evidence" value="ECO:0007669"/>
    <property type="project" value="InterPro"/>
</dbReference>
<feature type="region of interest" description="Disordered" evidence="4">
    <location>
        <begin position="490"/>
        <end position="514"/>
    </location>
</feature>
<dbReference type="PROSITE" id="PS51178">
    <property type="entry name" value="PASTA"/>
    <property type="match status" value="1"/>
</dbReference>
<keyword evidence="5" id="KW-0812">Transmembrane</keyword>
<dbReference type="STRING" id="502025.Hoch_1952"/>
<name>D0LZ28_HALO1</name>
<evidence type="ECO:0000313" key="7">
    <source>
        <dbReference type="EMBL" id="ACY14498.1"/>
    </source>
</evidence>
<reference evidence="7 8" key="1">
    <citation type="journal article" date="2010" name="Stand. Genomic Sci.">
        <title>Complete genome sequence of Haliangium ochraceum type strain (SMP-2).</title>
        <authorList>
            <consortium name="US DOE Joint Genome Institute (JGI-PGF)"/>
            <person name="Ivanova N."/>
            <person name="Daum C."/>
            <person name="Lang E."/>
            <person name="Abt B."/>
            <person name="Kopitz M."/>
            <person name="Saunders E."/>
            <person name="Lapidus A."/>
            <person name="Lucas S."/>
            <person name="Glavina Del Rio T."/>
            <person name="Nolan M."/>
            <person name="Tice H."/>
            <person name="Copeland A."/>
            <person name="Cheng J.F."/>
            <person name="Chen F."/>
            <person name="Bruce D."/>
            <person name="Goodwin L."/>
            <person name="Pitluck S."/>
            <person name="Mavromatis K."/>
            <person name="Pati A."/>
            <person name="Mikhailova N."/>
            <person name="Chen A."/>
            <person name="Palaniappan K."/>
            <person name="Land M."/>
            <person name="Hauser L."/>
            <person name="Chang Y.J."/>
            <person name="Jeffries C.D."/>
            <person name="Detter J.C."/>
            <person name="Brettin T."/>
            <person name="Rohde M."/>
            <person name="Goker M."/>
            <person name="Bristow J."/>
            <person name="Markowitz V."/>
            <person name="Eisen J.A."/>
            <person name="Hugenholtz P."/>
            <person name="Kyrpides N.C."/>
            <person name="Klenk H.P."/>
        </authorList>
    </citation>
    <scope>NUCLEOTIDE SEQUENCE [LARGE SCALE GENOMIC DNA]</scope>
    <source>
        <strain evidence="8">DSM 14365 / CIP 107738 / JCM 11303 / AJ 13395 / SMP-2</strain>
    </source>
</reference>
<evidence type="ECO:0000256" key="2">
    <source>
        <dbReference type="ARBA" id="ARBA00022645"/>
    </source>
</evidence>
<dbReference type="SUPFAM" id="SSF56519">
    <property type="entry name" value="Penicillin binding protein dimerisation domain"/>
    <property type="match status" value="1"/>
</dbReference>
<dbReference type="Pfam" id="PF03717">
    <property type="entry name" value="PBP_dimer"/>
    <property type="match status" value="1"/>
</dbReference>
<keyword evidence="7" id="KW-0328">Glycosyltransferase</keyword>
<dbReference type="Pfam" id="PF00905">
    <property type="entry name" value="Transpeptidase"/>
    <property type="match status" value="1"/>
</dbReference>
<dbReference type="InterPro" id="IPR012338">
    <property type="entry name" value="Beta-lactam/transpept-like"/>
</dbReference>
<dbReference type="RefSeq" id="WP_012827106.1">
    <property type="nucleotide sequence ID" value="NC_013440.1"/>
</dbReference>
<accession>D0LZ28</accession>
<dbReference type="PANTHER" id="PTHR30627:SF1">
    <property type="entry name" value="PEPTIDOGLYCAN D,D-TRANSPEPTIDASE FTSI"/>
    <property type="match status" value="1"/>
</dbReference>
<dbReference type="Proteomes" id="UP000001880">
    <property type="component" value="Chromosome"/>
</dbReference>
<dbReference type="SUPFAM" id="SSF56601">
    <property type="entry name" value="beta-lactamase/transpeptidase-like"/>
    <property type="match status" value="1"/>
</dbReference>
<evidence type="ECO:0000256" key="4">
    <source>
        <dbReference type="SAM" id="MobiDB-lite"/>
    </source>
</evidence>
<dbReference type="HOGENOM" id="CLU_009289_6_2_7"/>
<keyword evidence="2" id="KW-0378">Hydrolase</keyword>
<dbReference type="Gene3D" id="1.10.150.770">
    <property type="match status" value="1"/>
</dbReference>
<feature type="transmembrane region" description="Helical" evidence="5">
    <location>
        <begin position="21"/>
        <end position="46"/>
    </location>
</feature>
<organism evidence="7 8">
    <name type="scientific">Haliangium ochraceum (strain DSM 14365 / JCM 11303 / SMP-2)</name>
    <dbReference type="NCBI Taxonomy" id="502025"/>
    <lineage>
        <taxon>Bacteria</taxon>
        <taxon>Pseudomonadati</taxon>
        <taxon>Myxococcota</taxon>
        <taxon>Polyangia</taxon>
        <taxon>Haliangiales</taxon>
        <taxon>Kofleriaceae</taxon>
        <taxon>Haliangium</taxon>
    </lineage>
</organism>
<dbReference type="EMBL" id="CP001804">
    <property type="protein sequence ID" value="ACY14498.1"/>
    <property type="molecule type" value="Genomic_DNA"/>
</dbReference>
<evidence type="ECO:0000256" key="1">
    <source>
        <dbReference type="ARBA" id="ARBA00004370"/>
    </source>
</evidence>
<gene>
    <name evidence="7" type="ordered locus">Hoch_1952</name>
</gene>
<keyword evidence="8" id="KW-1185">Reference proteome</keyword>
<evidence type="ECO:0000256" key="3">
    <source>
        <dbReference type="ARBA" id="ARBA00023136"/>
    </source>
</evidence>
<dbReference type="OrthoDB" id="9789078at2"/>
<dbReference type="GO" id="GO:0071555">
    <property type="term" value="P:cell wall organization"/>
    <property type="evidence" value="ECO:0007669"/>
    <property type="project" value="TreeGrafter"/>
</dbReference>